<proteinExistence type="predicted"/>
<dbReference type="EMBL" id="SNYA01000004">
    <property type="protein sequence ID" value="TDP92341.1"/>
    <property type="molecule type" value="Genomic_DNA"/>
</dbReference>
<sequence length="112" mass="12889">MSDETRTLKFEGLTGESCVSCGASYERCNWRLRNDQGACCDRCHYTGTHNERSTEPEPQQAEPNSPLVIVQQVFDRWKREQITAWADGTYTPNEDQFAQMAVEAIELDRARR</sequence>
<organism evidence="1 2">
    <name type="scientific">Leucobacter luti</name>
    <dbReference type="NCBI Taxonomy" id="340320"/>
    <lineage>
        <taxon>Bacteria</taxon>
        <taxon>Bacillati</taxon>
        <taxon>Actinomycetota</taxon>
        <taxon>Actinomycetes</taxon>
        <taxon>Micrococcales</taxon>
        <taxon>Microbacteriaceae</taxon>
        <taxon>Leucobacter</taxon>
    </lineage>
</organism>
<evidence type="ECO:0000313" key="2">
    <source>
        <dbReference type="Proteomes" id="UP000295601"/>
    </source>
</evidence>
<name>A0A4R6RYW8_9MICO</name>
<dbReference type="AlphaFoldDB" id="A0A4R6RYW8"/>
<comment type="caution">
    <text evidence="1">The sequence shown here is derived from an EMBL/GenBank/DDBJ whole genome shotgun (WGS) entry which is preliminary data.</text>
</comment>
<evidence type="ECO:0000313" key="1">
    <source>
        <dbReference type="EMBL" id="TDP92341.1"/>
    </source>
</evidence>
<gene>
    <name evidence="1" type="ORF">EDF62_1547</name>
</gene>
<dbReference type="RefSeq" id="WP_133616580.1">
    <property type="nucleotide sequence ID" value="NZ_SNYA01000004.1"/>
</dbReference>
<reference evidence="1 2" key="1">
    <citation type="submission" date="2019-03" db="EMBL/GenBank/DDBJ databases">
        <title>Genomic analyses of the natural microbiome of Caenorhabditis elegans.</title>
        <authorList>
            <person name="Samuel B."/>
        </authorList>
    </citation>
    <scope>NUCLEOTIDE SEQUENCE [LARGE SCALE GENOMIC DNA]</scope>
    <source>
        <strain evidence="1 2">JUb18</strain>
    </source>
</reference>
<dbReference type="Proteomes" id="UP000295601">
    <property type="component" value="Unassembled WGS sequence"/>
</dbReference>
<keyword evidence="2" id="KW-1185">Reference proteome</keyword>
<accession>A0A4R6RYW8</accession>
<protein>
    <submittedName>
        <fullName evidence="1">Uncharacterized protein</fullName>
    </submittedName>
</protein>